<evidence type="ECO:0000313" key="3">
    <source>
        <dbReference type="Proteomes" id="UP000295077"/>
    </source>
</evidence>
<proteinExistence type="predicted"/>
<reference evidence="2 3" key="1">
    <citation type="submission" date="2019-01" db="EMBL/GenBank/DDBJ databases">
        <authorList>
            <person name="Bleriot I."/>
            <person name="Guijarro P."/>
            <person name="Trastoy R."/>
            <person name="Blasco L."/>
            <person name="Fernandez-Garcia L."/>
            <person name="Ambroa A."/>
            <person name="Perez-Nadales E."/>
            <person name="Fernandez-Cuenca F."/>
            <person name="Torre-Cisneros J."/>
            <person name="Oteo J."/>
            <person name="Oliver A."/>
            <person name="Canton R."/>
            <person name="Kidd T."/>
            <person name="Navarro F."/>
            <person name="Miro E."/>
            <person name="Pascual A."/>
            <person name="Bou G."/>
            <person name="Martinez-Martinez L."/>
            <person name="Tomas M."/>
        </authorList>
    </citation>
    <scope>NUCLEOTIDE SEQUENCE [LARGE SCALE GENOMIC DNA]</scope>
</reference>
<dbReference type="GeneID" id="55811829"/>
<dbReference type="KEGG" id="vg:55811829"/>
<dbReference type="RefSeq" id="YP_009882528.1">
    <property type="nucleotide sequence ID" value="NC_049450.1"/>
</dbReference>
<sequence length="38" mass="4065">MHEKRKDSCAQVTGGKPPQAGQGREGGRIRNLTVSASR</sequence>
<dbReference type="Proteomes" id="UP000295077">
    <property type="component" value="Segment"/>
</dbReference>
<organism evidence="2 3">
    <name type="scientific">Klebsiella phage ST16-OXA48phi5.4</name>
    <dbReference type="NCBI Taxonomy" id="2510483"/>
    <lineage>
        <taxon>Viruses</taxon>
        <taxon>Duplodnaviria</taxon>
        <taxon>Heunggongvirae</taxon>
        <taxon>Uroviricota</taxon>
        <taxon>Caudoviricetes</taxon>
        <taxon>Peduoviridae</taxon>
        <taxon>Reipivirus</taxon>
        <taxon>Reipivirus ST16OXA48phi54</taxon>
    </lineage>
</organism>
<name>A0A482IEL2_9CAUD</name>
<feature type="region of interest" description="Disordered" evidence="1">
    <location>
        <begin position="1"/>
        <end position="38"/>
    </location>
</feature>
<evidence type="ECO:0000313" key="2">
    <source>
        <dbReference type="EMBL" id="QBP07935.1"/>
    </source>
</evidence>
<evidence type="ECO:0000256" key="1">
    <source>
        <dbReference type="SAM" id="MobiDB-lite"/>
    </source>
</evidence>
<keyword evidence="3" id="KW-1185">Reference proteome</keyword>
<protein>
    <submittedName>
        <fullName evidence="2">Uncharacterized protein</fullName>
    </submittedName>
</protein>
<accession>A0A482IEL2</accession>
<dbReference type="EMBL" id="MK416015">
    <property type="protein sequence ID" value="QBP07935.1"/>
    <property type="molecule type" value="Genomic_DNA"/>
</dbReference>